<comment type="caution">
    <text evidence="2">The sequence shown here is derived from an EMBL/GenBank/DDBJ whole genome shotgun (WGS) entry which is preliminary data.</text>
</comment>
<dbReference type="EMBL" id="BJZV01000006">
    <property type="protein sequence ID" value="GEP09706.1"/>
    <property type="molecule type" value="Genomic_DNA"/>
</dbReference>
<evidence type="ECO:0000313" key="3">
    <source>
        <dbReference type="Proteomes" id="UP000321750"/>
    </source>
</evidence>
<protein>
    <submittedName>
        <fullName evidence="2">Uncharacterized protein</fullName>
    </submittedName>
</protein>
<feature type="region of interest" description="Disordered" evidence="1">
    <location>
        <begin position="1"/>
        <end position="31"/>
    </location>
</feature>
<gene>
    <name evidence="2" type="ORF">MGN01_15510</name>
</gene>
<proteinExistence type="predicted"/>
<dbReference type="Proteomes" id="UP000321750">
    <property type="component" value="Unassembled WGS sequence"/>
</dbReference>
<keyword evidence="3" id="KW-1185">Reference proteome</keyword>
<evidence type="ECO:0000313" key="2">
    <source>
        <dbReference type="EMBL" id="GEP09706.1"/>
    </source>
</evidence>
<dbReference type="AlphaFoldDB" id="A0A512JID9"/>
<reference evidence="2 3" key="1">
    <citation type="submission" date="2019-07" db="EMBL/GenBank/DDBJ databases">
        <title>Whole genome shotgun sequence of Methylobacterium gnaphalii NBRC 107716.</title>
        <authorList>
            <person name="Hosoyama A."/>
            <person name="Uohara A."/>
            <person name="Ohji S."/>
            <person name="Ichikawa N."/>
        </authorList>
    </citation>
    <scope>NUCLEOTIDE SEQUENCE [LARGE SCALE GENOMIC DNA]</scope>
    <source>
        <strain evidence="2 3">NBRC 107716</strain>
    </source>
</reference>
<name>A0A512JID9_9HYPH</name>
<dbReference type="RefSeq" id="WP_147045994.1">
    <property type="nucleotide sequence ID" value="NZ_BJZV01000006.1"/>
</dbReference>
<organism evidence="2 3">
    <name type="scientific">Methylobacterium gnaphalii</name>
    <dbReference type="NCBI Taxonomy" id="1010610"/>
    <lineage>
        <taxon>Bacteria</taxon>
        <taxon>Pseudomonadati</taxon>
        <taxon>Pseudomonadota</taxon>
        <taxon>Alphaproteobacteria</taxon>
        <taxon>Hyphomicrobiales</taxon>
        <taxon>Methylobacteriaceae</taxon>
        <taxon>Methylobacterium</taxon>
    </lineage>
</organism>
<accession>A0A512JID9</accession>
<sequence length="67" mass="7595">MNRNALRRETEAALAAEERAHRPPLRRDGFVSDEVQHEQARVFRMYGRIESFGGRSGQAPSEGARRG</sequence>
<evidence type="ECO:0000256" key="1">
    <source>
        <dbReference type="SAM" id="MobiDB-lite"/>
    </source>
</evidence>